<dbReference type="InterPro" id="IPR011990">
    <property type="entry name" value="TPR-like_helical_dom_sf"/>
</dbReference>
<dbReference type="EMBL" id="CP002690">
    <property type="protein sequence ID" value="AEE15335.1"/>
    <property type="molecule type" value="Genomic_DNA"/>
</dbReference>
<name>M1E951_9BACT</name>
<dbReference type="eggNOG" id="COG4951">
    <property type="taxonomic scope" value="Bacteria"/>
</dbReference>
<dbReference type="RefSeq" id="WP_013757055.1">
    <property type="nucleotide sequence ID" value="NC_015499.1"/>
</dbReference>
<dbReference type="STRING" id="747365.Thena_1728"/>
<proteinExistence type="predicted"/>
<evidence type="ECO:0000259" key="1">
    <source>
        <dbReference type="Pfam" id="PF22548"/>
    </source>
</evidence>
<dbReference type="Gene3D" id="1.25.40.10">
    <property type="entry name" value="Tetratricopeptide repeat domain"/>
    <property type="match status" value="1"/>
</dbReference>
<dbReference type="NCBIfam" id="NF040561">
    <property type="entry name" value="PrimPol_Msp"/>
    <property type="match status" value="1"/>
</dbReference>
<dbReference type="InterPro" id="IPR054347">
    <property type="entry name" value="TOTE_primase"/>
</dbReference>
<keyword evidence="3" id="KW-1185">Reference proteome</keyword>
<dbReference type="SUPFAM" id="SSF48452">
    <property type="entry name" value="TPR-like"/>
    <property type="match status" value="1"/>
</dbReference>
<protein>
    <submittedName>
        <fullName evidence="2">DNA primase small subunit</fullName>
    </submittedName>
</protein>
<evidence type="ECO:0000313" key="2">
    <source>
        <dbReference type="EMBL" id="AEE15335.1"/>
    </source>
</evidence>
<organism evidence="2 3">
    <name type="scientific">Thermodesulfobium narugense DSM 14796</name>
    <dbReference type="NCBI Taxonomy" id="747365"/>
    <lineage>
        <taxon>Bacteria</taxon>
        <taxon>Pseudomonadati</taxon>
        <taxon>Thermodesulfobiota</taxon>
        <taxon>Thermodesulfobiia</taxon>
        <taxon>Thermodesulfobiales</taxon>
        <taxon>Thermodesulfobiaceae</taxon>
        <taxon>Thermodesulfobium</taxon>
    </lineage>
</organism>
<dbReference type="Pfam" id="PF22548">
    <property type="entry name" value="AEP-TOTE"/>
    <property type="match status" value="1"/>
</dbReference>
<dbReference type="HOGENOM" id="CLU_465168_0_0_9"/>
<dbReference type="Proteomes" id="UP000011765">
    <property type="component" value="Chromosome"/>
</dbReference>
<evidence type="ECO:0000313" key="3">
    <source>
        <dbReference type="Proteomes" id="UP000011765"/>
    </source>
</evidence>
<dbReference type="OrthoDB" id="9802848at2"/>
<dbReference type="KEGG" id="tnr:Thena_1728"/>
<dbReference type="AlphaFoldDB" id="M1E951"/>
<sequence length="620" mass="71287">MKPTQIIELFSSGKEKEAYEAIVSCAPFIEIKDSEFHFEIYKILLCFDLLSLAEKELELSIRDDKRNLKAILAMAEMYIEDSRLDKAEKLFLNSIERMPGEAELYVRYGSFLEMQEKTQAAIALYKKAFENTGESIFNSLIKDRENSYIGSSDVEEKDILEPEDRHILKFLQLFRGREGIYARQWKNARGEQGYSPISEPFTIGVAKNHILGNLTVGVYQLRIDNSVCFIVFDIDVEKSKLLDYFQKPTERRKIDSLLLSTAQEIYNICTSLDIFSYIEDSGYKGRHVWVFLRQGIQAHKAKKFGNYIISKLGKLSKEINIELFPKQTFVKSGGLGNLVKLPLGIHIKSGRRSIFLNPDGTEPENQLMFLMDIKLNEREKLKNFVDSIEISNLDASVNKNFEIEMKNEIDKIVTDEDIKALTPLQGKYTEPEEFKLDENLEYLILKSSCPVLGILCDKALSGIGLNSLEIQVITFTLGNLEFGNFIVNELLTKAGVSDTRLYLKKPLRSNPMSCNKIKNLIPNITSNYCVECFSLKKIFTYPNPLIHLHKKDNFSKLDTLILRLIDLSKKKEEIDVIYQSTLSLVTNELRKIDVKERQIGSYKIFFDDENMLRLLDSNEK</sequence>
<reference evidence="2 3" key="1">
    <citation type="submission" date="2011-04" db="EMBL/GenBank/DDBJ databases">
        <title>The complete genome of Thermodesulfobium narugense DSM 14796.</title>
        <authorList>
            <consortium name="US DOE Joint Genome Institute (JGI-PGF)"/>
            <person name="Lucas S."/>
            <person name="Han J."/>
            <person name="Lapidus A."/>
            <person name="Bruce D."/>
            <person name="Goodwin L."/>
            <person name="Pitluck S."/>
            <person name="Peters L."/>
            <person name="Kyrpides N."/>
            <person name="Mavromatis K."/>
            <person name="Pagani I."/>
            <person name="Ivanova N."/>
            <person name="Ovchinnikova G."/>
            <person name="Zhang X."/>
            <person name="Saunders L."/>
            <person name="Detter J.C."/>
            <person name="Tapia R."/>
            <person name="Han C."/>
            <person name="Land M."/>
            <person name="Hauser L."/>
            <person name="Markowitz V."/>
            <person name="Cheng J.-F."/>
            <person name="Hugenholtz P."/>
            <person name="Woyke T."/>
            <person name="Wu D."/>
            <person name="Spring S."/>
            <person name="Schroeder M."/>
            <person name="Brambilla E."/>
            <person name="Klenk H.-P."/>
            <person name="Eisen J.A."/>
        </authorList>
    </citation>
    <scope>NUCLEOTIDE SEQUENCE [LARGE SCALE GENOMIC DNA]</scope>
    <source>
        <strain evidence="2 3">DSM 14796</strain>
    </source>
</reference>
<feature type="domain" description="TOTE conflict system primase" evidence="1">
    <location>
        <begin position="166"/>
        <end position="383"/>
    </location>
</feature>
<dbReference type="eggNOG" id="COG3063">
    <property type="taxonomic scope" value="Bacteria"/>
</dbReference>
<accession>M1E951</accession>
<gene>
    <name evidence="2" type="ORF">Thena_1728</name>
</gene>